<evidence type="ECO:0000256" key="4">
    <source>
        <dbReference type="ARBA" id="ARBA00022707"/>
    </source>
</evidence>
<evidence type="ECO:0000256" key="7">
    <source>
        <dbReference type="ARBA" id="ARBA00023288"/>
    </source>
</evidence>
<reference evidence="11" key="3">
    <citation type="journal article" date="2014" name="Nature">
        <title>Elephant shark genome provides unique insights into gnathostome evolution.</title>
        <authorList>
            <consortium name="International Elephant Shark Genome Sequencing Consortium"/>
            <person name="Venkatesh B."/>
            <person name="Lee A.P."/>
            <person name="Ravi V."/>
            <person name="Maurya A.K."/>
            <person name="Lian M.M."/>
            <person name="Swann J.B."/>
            <person name="Ohta Y."/>
            <person name="Flajnik M.F."/>
            <person name="Sutoh Y."/>
            <person name="Kasahara M."/>
            <person name="Hoon S."/>
            <person name="Gangu V."/>
            <person name="Roy S.W."/>
            <person name="Irimia M."/>
            <person name="Korzh V."/>
            <person name="Kondrychyn I."/>
            <person name="Lim Z.W."/>
            <person name="Tay B.H."/>
            <person name="Tohari S."/>
            <person name="Kong K.W."/>
            <person name="Ho S."/>
            <person name="Lorente-Galdos B."/>
            <person name="Quilez J."/>
            <person name="Marques-Bonet T."/>
            <person name="Raney B.J."/>
            <person name="Ingham P.W."/>
            <person name="Tay A."/>
            <person name="Hillier L.W."/>
            <person name="Minx P."/>
            <person name="Boehm T."/>
            <person name="Wilson R.K."/>
            <person name="Brenner S."/>
            <person name="Warren W.C."/>
        </authorList>
    </citation>
    <scope>NUCLEOTIDE SEQUENCE [LARGE SCALE GENOMIC DNA]</scope>
</reference>
<dbReference type="OrthoDB" id="10038993at2759"/>
<organism evidence="10 11">
    <name type="scientific">Callorhinchus milii</name>
    <name type="common">Ghost shark</name>
    <dbReference type="NCBI Taxonomy" id="7868"/>
    <lineage>
        <taxon>Eukaryota</taxon>
        <taxon>Metazoa</taxon>
        <taxon>Chordata</taxon>
        <taxon>Craniata</taxon>
        <taxon>Vertebrata</taxon>
        <taxon>Chondrichthyes</taxon>
        <taxon>Holocephali</taxon>
        <taxon>Chimaeriformes</taxon>
        <taxon>Callorhinchidae</taxon>
        <taxon>Callorhinchus</taxon>
    </lineage>
</organism>
<reference evidence="11" key="2">
    <citation type="journal article" date="2007" name="PLoS Biol.">
        <title>Survey sequencing and comparative analysis of the elephant shark (Callorhinchus milii) genome.</title>
        <authorList>
            <person name="Venkatesh B."/>
            <person name="Kirkness E.F."/>
            <person name="Loh Y.H."/>
            <person name="Halpern A.L."/>
            <person name="Lee A.P."/>
            <person name="Johnson J."/>
            <person name="Dandona N."/>
            <person name="Viswanathan L.D."/>
            <person name="Tay A."/>
            <person name="Venter J.C."/>
            <person name="Strausberg R.L."/>
            <person name="Brenner S."/>
        </authorList>
    </citation>
    <scope>NUCLEOTIDE SEQUENCE [LARGE SCALE GENOMIC DNA]</scope>
</reference>
<dbReference type="PANTHER" id="PTHR24200:SF6">
    <property type="entry name" value="COILED-COIL DOMAIN-CONTAINING PROTEIN 69"/>
    <property type="match status" value="1"/>
</dbReference>
<dbReference type="Proteomes" id="UP000314986">
    <property type="component" value="Unassembled WGS sequence"/>
</dbReference>
<sequence>MGCSGSRVCRCYKKQKQKGTTSKQHEEPIQELVTLQGDDVSVGASNQLEKAKATFLQGHEKELQIIREEHDRELTQLKENLSASHAAEKQQLQLRHTEEVKGLRQELQEKKESNAKIEELETRHSEYVQALRGDCETTLIELIKSHKQEKKSLAESLENRCSSLQETIEELTAQINSFQEKTKKIEDAILRRDLRQDNQDMRPPSLFWEQELESLRFVVEMKNERIHKLDKKLLRMENLAELNASLEEKIKSLQQECEDMQVRLKNQVVYARQLSVEHVALQQTLEKESVAKQRVCQKNEELLWKLENGEVSPTAGSMWKPQPESLEISAR</sequence>
<dbReference type="GeneTree" id="ENSGT00950000183026"/>
<evidence type="ECO:0000256" key="3">
    <source>
        <dbReference type="ARBA" id="ARBA00022490"/>
    </source>
</evidence>
<dbReference type="KEGG" id="cmk:103184133"/>
<comment type="similarity">
    <text evidence="8">Belongs to the CCDC69 family.</text>
</comment>
<keyword evidence="7" id="KW-0449">Lipoprotein</keyword>
<keyword evidence="11" id="KW-1185">Reference proteome</keyword>
<name>A0A4W3GBB7_CALMI</name>
<dbReference type="GeneID" id="103184133"/>
<keyword evidence="3" id="KW-0963">Cytoplasm</keyword>
<comment type="subcellular location">
    <subcellularLocation>
        <location evidence="1">Cytoplasm</location>
        <location evidence="1">Cytoskeleton</location>
        <location evidence="1">Spindle</location>
    </subcellularLocation>
    <subcellularLocation>
        <location evidence="2">Midbody</location>
    </subcellularLocation>
</comment>
<evidence type="ECO:0000256" key="9">
    <source>
        <dbReference type="SAM" id="Coils"/>
    </source>
</evidence>
<keyword evidence="5 9" id="KW-0175">Coiled coil</keyword>
<dbReference type="GO" id="GO:0030496">
    <property type="term" value="C:midbody"/>
    <property type="evidence" value="ECO:0007669"/>
    <property type="project" value="UniProtKB-SubCell"/>
</dbReference>
<evidence type="ECO:0000256" key="1">
    <source>
        <dbReference type="ARBA" id="ARBA00004186"/>
    </source>
</evidence>
<dbReference type="GO" id="GO:0005634">
    <property type="term" value="C:nucleus"/>
    <property type="evidence" value="ECO:0007669"/>
    <property type="project" value="TreeGrafter"/>
</dbReference>
<proteinExistence type="inferred from homology"/>
<dbReference type="OMA" id="VETSWKP"/>
<feature type="coiled-coil region" evidence="9">
    <location>
        <begin position="56"/>
        <end position="188"/>
    </location>
</feature>
<evidence type="ECO:0008006" key="12">
    <source>
        <dbReference type="Google" id="ProtNLM"/>
    </source>
</evidence>
<feature type="coiled-coil region" evidence="9">
    <location>
        <begin position="219"/>
        <end position="263"/>
    </location>
</feature>
<evidence type="ECO:0000256" key="6">
    <source>
        <dbReference type="ARBA" id="ARBA00023212"/>
    </source>
</evidence>
<dbReference type="PANTHER" id="PTHR24200">
    <property type="entry name" value="TOUCAN, ISOFORM A"/>
    <property type="match status" value="1"/>
</dbReference>
<evidence type="ECO:0000313" key="10">
    <source>
        <dbReference type="Ensembl" id="ENSCMIP00000000536.1"/>
    </source>
</evidence>
<evidence type="ECO:0000256" key="2">
    <source>
        <dbReference type="ARBA" id="ARBA00004214"/>
    </source>
</evidence>
<dbReference type="GO" id="GO:0005737">
    <property type="term" value="C:cytoplasm"/>
    <property type="evidence" value="ECO:0007669"/>
    <property type="project" value="TreeGrafter"/>
</dbReference>
<accession>A0A4W3GBB7</accession>
<dbReference type="AlphaFoldDB" id="A0A4W3GBB7"/>
<keyword evidence="6" id="KW-0206">Cytoskeleton</keyword>
<dbReference type="RefSeq" id="XP_007900191.1">
    <property type="nucleotide sequence ID" value="XM_007902000.2"/>
</dbReference>
<dbReference type="STRING" id="7868.ENSCMIP00000000536"/>
<reference evidence="10" key="4">
    <citation type="submission" date="2025-08" db="UniProtKB">
        <authorList>
            <consortium name="Ensembl"/>
        </authorList>
    </citation>
    <scope>IDENTIFICATION</scope>
</reference>
<dbReference type="Ensembl" id="ENSCMIT00000000581.1">
    <property type="protein sequence ID" value="ENSCMIP00000000536.1"/>
    <property type="gene ID" value="ENSCMIG00000000388.1"/>
</dbReference>
<dbReference type="GO" id="GO:0008017">
    <property type="term" value="F:microtubule binding"/>
    <property type="evidence" value="ECO:0007669"/>
    <property type="project" value="TreeGrafter"/>
</dbReference>
<protein>
    <recommendedName>
        <fullName evidence="12">Coiled-coil domain-containing protein 69</fullName>
    </recommendedName>
</protein>
<gene>
    <name evidence="10" type="primary">LOC103184133</name>
</gene>
<dbReference type="InParanoid" id="A0A4W3GBB7"/>
<evidence type="ECO:0000313" key="11">
    <source>
        <dbReference type="Proteomes" id="UP000314986"/>
    </source>
</evidence>
<evidence type="ECO:0000256" key="5">
    <source>
        <dbReference type="ARBA" id="ARBA00023054"/>
    </source>
</evidence>
<dbReference type="GO" id="GO:0005819">
    <property type="term" value="C:spindle"/>
    <property type="evidence" value="ECO:0007669"/>
    <property type="project" value="UniProtKB-SubCell"/>
</dbReference>
<keyword evidence="4" id="KW-0519">Myristate</keyword>
<reference evidence="10" key="5">
    <citation type="submission" date="2025-09" db="UniProtKB">
        <authorList>
            <consortium name="Ensembl"/>
        </authorList>
    </citation>
    <scope>IDENTIFICATION</scope>
</reference>
<reference evidence="11" key="1">
    <citation type="journal article" date="2006" name="Science">
        <title>Ancient noncoding elements conserved in the human genome.</title>
        <authorList>
            <person name="Venkatesh B."/>
            <person name="Kirkness E.F."/>
            <person name="Loh Y.H."/>
            <person name="Halpern A.L."/>
            <person name="Lee A.P."/>
            <person name="Johnson J."/>
            <person name="Dandona N."/>
            <person name="Viswanathan L.D."/>
            <person name="Tay A."/>
            <person name="Venter J.C."/>
            <person name="Strausberg R.L."/>
            <person name="Brenner S."/>
        </authorList>
    </citation>
    <scope>NUCLEOTIDE SEQUENCE [LARGE SCALE GENOMIC DNA]</scope>
</reference>
<evidence type="ECO:0000256" key="8">
    <source>
        <dbReference type="ARBA" id="ARBA00038407"/>
    </source>
</evidence>
<dbReference type="InterPro" id="IPR051293">
    <property type="entry name" value="MTUS1/CCDC69"/>
</dbReference>